<evidence type="ECO:0000256" key="1">
    <source>
        <dbReference type="ARBA" id="ARBA00004141"/>
    </source>
</evidence>
<dbReference type="EMBL" id="JABSTR010000008">
    <property type="protein sequence ID" value="KAH9377780.1"/>
    <property type="molecule type" value="Genomic_DNA"/>
</dbReference>
<dbReference type="Proteomes" id="UP000821853">
    <property type="component" value="Unassembled WGS sequence"/>
</dbReference>
<dbReference type="InterPro" id="IPR020846">
    <property type="entry name" value="MFS_dom"/>
</dbReference>
<comment type="caution">
    <text evidence="4">The sequence shown here is derived from an EMBL/GenBank/DDBJ whole genome shotgun (WGS) entry which is preliminary data.</text>
</comment>
<accession>A0A9J6GU02</accession>
<keyword evidence="2" id="KW-0472">Membrane</keyword>
<keyword evidence="5" id="KW-1185">Reference proteome</keyword>
<keyword evidence="2" id="KW-0812">Transmembrane</keyword>
<dbReference type="GO" id="GO:0016020">
    <property type="term" value="C:membrane"/>
    <property type="evidence" value="ECO:0007669"/>
    <property type="project" value="UniProtKB-SubCell"/>
</dbReference>
<dbReference type="InterPro" id="IPR050327">
    <property type="entry name" value="Proton-linked_MCT"/>
</dbReference>
<evidence type="ECO:0000256" key="2">
    <source>
        <dbReference type="SAM" id="Phobius"/>
    </source>
</evidence>
<comment type="subcellular location">
    <subcellularLocation>
        <location evidence="1">Membrane</location>
        <topology evidence="1">Multi-pass membrane protein</topology>
    </subcellularLocation>
</comment>
<feature type="transmembrane region" description="Helical" evidence="2">
    <location>
        <begin position="45"/>
        <end position="64"/>
    </location>
</feature>
<feature type="transmembrane region" description="Helical" evidence="2">
    <location>
        <begin position="131"/>
        <end position="153"/>
    </location>
</feature>
<evidence type="ECO:0000259" key="3">
    <source>
        <dbReference type="PROSITE" id="PS50850"/>
    </source>
</evidence>
<proteinExistence type="predicted"/>
<dbReference type="OrthoDB" id="6422522at2759"/>
<sequence length="164" mass="17416">MDTCWGVPVVAALCALLVTLPATFMPLLFSFMVSDYGVSRQGASWPMNVFTMGMQLSGLLISLLQRRVSIANIIILSCCISSVGITASAFARDVIGLTITIGAIYGCGMGMFVTSVIVFNLRLFDKYKGTAVGCTFIAWAAGGFYGPALFSYLRATTVSTGPYS</sequence>
<gene>
    <name evidence="4" type="ORF">HPB48_012195</name>
</gene>
<dbReference type="AlphaFoldDB" id="A0A9J6GU02"/>
<evidence type="ECO:0000313" key="4">
    <source>
        <dbReference type="EMBL" id="KAH9377780.1"/>
    </source>
</evidence>
<keyword evidence="2" id="KW-1133">Transmembrane helix</keyword>
<name>A0A9J6GU02_HAELO</name>
<feature type="transmembrane region" description="Helical" evidence="2">
    <location>
        <begin position="97"/>
        <end position="119"/>
    </location>
</feature>
<feature type="transmembrane region" description="Helical" evidence="2">
    <location>
        <begin position="7"/>
        <end position="33"/>
    </location>
</feature>
<organism evidence="4 5">
    <name type="scientific">Haemaphysalis longicornis</name>
    <name type="common">Bush tick</name>
    <dbReference type="NCBI Taxonomy" id="44386"/>
    <lineage>
        <taxon>Eukaryota</taxon>
        <taxon>Metazoa</taxon>
        <taxon>Ecdysozoa</taxon>
        <taxon>Arthropoda</taxon>
        <taxon>Chelicerata</taxon>
        <taxon>Arachnida</taxon>
        <taxon>Acari</taxon>
        <taxon>Parasitiformes</taxon>
        <taxon>Ixodida</taxon>
        <taxon>Ixodoidea</taxon>
        <taxon>Ixodidae</taxon>
        <taxon>Haemaphysalinae</taxon>
        <taxon>Haemaphysalis</taxon>
    </lineage>
</organism>
<dbReference type="PANTHER" id="PTHR11360">
    <property type="entry name" value="MONOCARBOXYLATE TRANSPORTER"/>
    <property type="match status" value="1"/>
</dbReference>
<dbReference type="Gene3D" id="1.20.1250.20">
    <property type="entry name" value="MFS general substrate transporter like domains"/>
    <property type="match status" value="1"/>
</dbReference>
<feature type="transmembrane region" description="Helical" evidence="2">
    <location>
        <begin position="71"/>
        <end position="91"/>
    </location>
</feature>
<dbReference type="SUPFAM" id="SSF103473">
    <property type="entry name" value="MFS general substrate transporter"/>
    <property type="match status" value="1"/>
</dbReference>
<dbReference type="PROSITE" id="PS50850">
    <property type="entry name" value="MFS"/>
    <property type="match status" value="1"/>
</dbReference>
<dbReference type="InterPro" id="IPR036259">
    <property type="entry name" value="MFS_trans_sf"/>
</dbReference>
<dbReference type="VEuPathDB" id="VectorBase:HLOH_042925"/>
<protein>
    <recommendedName>
        <fullName evidence="3">Major facilitator superfamily (MFS) profile domain-containing protein</fullName>
    </recommendedName>
</protein>
<reference evidence="4 5" key="1">
    <citation type="journal article" date="2020" name="Cell">
        <title>Large-Scale Comparative Analyses of Tick Genomes Elucidate Their Genetic Diversity and Vector Capacities.</title>
        <authorList>
            <consortium name="Tick Genome and Microbiome Consortium (TIGMIC)"/>
            <person name="Jia N."/>
            <person name="Wang J."/>
            <person name="Shi W."/>
            <person name="Du L."/>
            <person name="Sun Y."/>
            <person name="Zhan W."/>
            <person name="Jiang J.F."/>
            <person name="Wang Q."/>
            <person name="Zhang B."/>
            <person name="Ji P."/>
            <person name="Bell-Sakyi L."/>
            <person name="Cui X.M."/>
            <person name="Yuan T.T."/>
            <person name="Jiang B.G."/>
            <person name="Yang W.F."/>
            <person name="Lam T.T."/>
            <person name="Chang Q.C."/>
            <person name="Ding S.J."/>
            <person name="Wang X.J."/>
            <person name="Zhu J.G."/>
            <person name="Ruan X.D."/>
            <person name="Zhao L."/>
            <person name="Wei J.T."/>
            <person name="Ye R.Z."/>
            <person name="Que T.C."/>
            <person name="Du C.H."/>
            <person name="Zhou Y.H."/>
            <person name="Cheng J.X."/>
            <person name="Dai P.F."/>
            <person name="Guo W.B."/>
            <person name="Han X.H."/>
            <person name="Huang E.J."/>
            <person name="Li L.F."/>
            <person name="Wei W."/>
            <person name="Gao Y.C."/>
            <person name="Liu J.Z."/>
            <person name="Shao H.Z."/>
            <person name="Wang X."/>
            <person name="Wang C.C."/>
            <person name="Yang T.C."/>
            <person name="Huo Q.B."/>
            <person name="Li W."/>
            <person name="Chen H.Y."/>
            <person name="Chen S.E."/>
            <person name="Zhou L.G."/>
            <person name="Ni X.B."/>
            <person name="Tian J.H."/>
            <person name="Sheng Y."/>
            <person name="Liu T."/>
            <person name="Pan Y.S."/>
            <person name="Xia L.Y."/>
            <person name="Li J."/>
            <person name="Zhao F."/>
            <person name="Cao W.C."/>
        </authorList>
    </citation>
    <scope>NUCLEOTIDE SEQUENCE [LARGE SCALE GENOMIC DNA]</scope>
    <source>
        <strain evidence="4">HaeL-2018</strain>
    </source>
</reference>
<dbReference type="OMA" id="HESASWP"/>
<dbReference type="PANTHER" id="PTHR11360:SF303">
    <property type="entry name" value="MAJOR FACILITATOR SUPERFAMILY (MFS) PROFILE DOMAIN-CONTAINING PROTEIN"/>
    <property type="match status" value="1"/>
</dbReference>
<feature type="domain" description="Major facilitator superfamily (MFS) profile" evidence="3">
    <location>
        <begin position="7"/>
        <end position="164"/>
    </location>
</feature>
<evidence type="ECO:0000313" key="5">
    <source>
        <dbReference type="Proteomes" id="UP000821853"/>
    </source>
</evidence>
<dbReference type="GO" id="GO:0008028">
    <property type="term" value="F:monocarboxylic acid transmembrane transporter activity"/>
    <property type="evidence" value="ECO:0007669"/>
    <property type="project" value="TreeGrafter"/>
</dbReference>